<organism evidence="2 3">
    <name type="scientific">Pegethrix bostrychoides GSE-TBD4-15B</name>
    <dbReference type="NCBI Taxonomy" id="2839662"/>
    <lineage>
        <taxon>Bacteria</taxon>
        <taxon>Bacillati</taxon>
        <taxon>Cyanobacteriota</taxon>
        <taxon>Cyanophyceae</taxon>
        <taxon>Oculatellales</taxon>
        <taxon>Oculatellaceae</taxon>
        <taxon>Pegethrix</taxon>
    </lineage>
</organism>
<evidence type="ECO:0000259" key="1">
    <source>
        <dbReference type="Pfam" id="PF04101"/>
    </source>
</evidence>
<evidence type="ECO:0000313" key="3">
    <source>
        <dbReference type="Proteomes" id="UP000707356"/>
    </source>
</evidence>
<dbReference type="AlphaFoldDB" id="A0A951PAN5"/>
<name>A0A951PAN5_9CYAN</name>
<comment type="caution">
    <text evidence="2">The sequence shown here is derived from an EMBL/GenBank/DDBJ whole genome shotgun (WGS) entry which is preliminary data.</text>
</comment>
<evidence type="ECO:0000313" key="2">
    <source>
        <dbReference type="EMBL" id="MBW4465204.1"/>
    </source>
</evidence>
<dbReference type="InterPro" id="IPR007235">
    <property type="entry name" value="Glyco_trans_28_C"/>
</dbReference>
<protein>
    <recommendedName>
        <fullName evidence="1">Glycosyl transferase family 28 C-terminal domain-containing protein</fullName>
    </recommendedName>
</protein>
<dbReference type="PANTHER" id="PTHR21015:SF28">
    <property type="entry name" value="SLL1722 PROTEIN"/>
    <property type="match status" value="1"/>
</dbReference>
<dbReference type="Gene3D" id="3.40.50.2000">
    <property type="entry name" value="Glycogen Phosphorylase B"/>
    <property type="match status" value="1"/>
</dbReference>
<accession>A0A951PAN5</accession>
<dbReference type="Proteomes" id="UP000707356">
    <property type="component" value="Unassembled WGS sequence"/>
</dbReference>
<reference evidence="2" key="2">
    <citation type="journal article" date="2022" name="Microbiol. Resour. Announc.">
        <title>Metagenome Sequencing to Explore Phylogenomics of Terrestrial Cyanobacteria.</title>
        <authorList>
            <person name="Ward R.D."/>
            <person name="Stajich J.E."/>
            <person name="Johansen J.R."/>
            <person name="Huntemann M."/>
            <person name="Clum A."/>
            <person name="Foster B."/>
            <person name="Foster B."/>
            <person name="Roux S."/>
            <person name="Palaniappan K."/>
            <person name="Varghese N."/>
            <person name="Mukherjee S."/>
            <person name="Reddy T.B.K."/>
            <person name="Daum C."/>
            <person name="Copeland A."/>
            <person name="Chen I.A."/>
            <person name="Ivanova N.N."/>
            <person name="Kyrpides N.C."/>
            <person name="Shapiro N."/>
            <person name="Eloe-Fadrosh E.A."/>
            <person name="Pietrasiak N."/>
        </authorList>
    </citation>
    <scope>NUCLEOTIDE SEQUENCE</scope>
    <source>
        <strain evidence="2">GSE-TBD4-15B</strain>
    </source>
</reference>
<dbReference type="PANTHER" id="PTHR21015">
    <property type="entry name" value="UDP-N-ACETYLGLUCOSAMINE--N-ACETYLMURAMYL-(PENTAPEPTIDE) PYROPHOSPHORYL-UNDECAPRENOL N-ACETYLGLUCOSAMINE TRANSFERASE 1"/>
    <property type="match status" value="1"/>
</dbReference>
<dbReference type="Pfam" id="PF04101">
    <property type="entry name" value="Glyco_tran_28_C"/>
    <property type="match status" value="1"/>
</dbReference>
<gene>
    <name evidence="2" type="ORF">KME07_07150</name>
</gene>
<reference evidence="2" key="1">
    <citation type="submission" date="2021-05" db="EMBL/GenBank/DDBJ databases">
        <authorList>
            <person name="Pietrasiak N."/>
            <person name="Ward R."/>
            <person name="Stajich J.E."/>
            <person name="Kurbessoian T."/>
        </authorList>
    </citation>
    <scope>NUCLEOTIDE SEQUENCE</scope>
    <source>
        <strain evidence="2">GSE-TBD4-15B</strain>
    </source>
</reference>
<sequence length="396" mass="44413">MKKMMFYCQYLAGMGHLVRSTEIIRSLVEEFQVCFVNGGQPIDGFEFPAGAEVVHLPPILEEAGKLKAVDALQSIDAVKTARKMRLIEIFEAFQPDCLIIECFPFSKHKLKFELIPLLDWVKAAPHPPKVVCSLRDLIMTQTMTAEAWMARYDKVRDLVNQYFDLVLVHSDPKLVKLEAQFPKVNQLRCPVVYTGYVAQSPPESTQLSAEDELVLHQATPMIVVSAGGGRFGYELIAAVVQAGKILNSHIPHQIQIFTGPFMPEAQVATLQAQANHRIVIRRYTPHLLEYLERADLSISLGGYNTTMNILRTGVRSLIFPEASEEQTGEQTLRAEKLAEQGVLQVLYRPDLQPQRLAQVILTALQKPQSSHHFDLQGANQSVIQLQKLLYKTASVA</sequence>
<dbReference type="SUPFAM" id="SSF53756">
    <property type="entry name" value="UDP-Glycosyltransferase/glycogen phosphorylase"/>
    <property type="match status" value="1"/>
</dbReference>
<dbReference type="EMBL" id="JAHHHV010000034">
    <property type="protein sequence ID" value="MBW4465204.1"/>
    <property type="molecule type" value="Genomic_DNA"/>
</dbReference>
<proteinExistence type="predicted"/>
<feature type="domain" description="Glycosyl transferase family 28 C-terminal" evidence="1">
    <location>
        <begin position="232"/>
        <end position="369"/>
    </location>
</feature>
<dbReference type="GO" id="GO:0016758">
    <property type="term" value="F:hexosyltransferase activity"/>
    <property type="evidence" value="ECO:0007669"/>
    <property type="project" value="InterPro"/>
</dbReference>